<reference evidence="4" key="1">
    <citation type="journal article" date="2021" name="Genome Biol. Evol.">
        <title>A High-Quality Reference Genome for a Parasitic Bivalve with Doubly Uniparental Inheritance (Bivalvia: Unionida).</title>
        <authorList>
            <person name="Smith C.H."/>
        </authorList>
    </citation>
    <scope>NUCLEOTIDE SEQUENCE</scope>
    <source>
        <strain evidence="4">CHS0354</strain>
    </source>
</reference>
<evidence type="ECO:0000259" key="3">
    <source>
        <dbReference type="PROSITE" id="PS50015"/>
    </source>
</evidence>
<dbReference type="AlphaFoldDB" id="A0AAE0W1P8"/>
<protein>
    <recommendedName>
        <fullName evidence="3">Saposin B-type domain-containing protein</fullName>
    </recommendedName>
</protein>
<organism evidence="4 5">
    <name type="scientific">Potamilus streckersoni</name>
    <dbReference type="NCBI Taxonomy" id="2493646"/>
    <lineage>
        <taxon>Eukaryota</taxon>
        <taxon>Metazoa</taxon>
        <taxon>Spiralia</taxon>
        <taxon>Lophotrochozoa</taxon>
        <taxon>Mollusca</taxon>
        <taxon>Bivalvia</taxon>
        <taxon>Autobranchia</taxon>
        <taxon>Heteroconchia</taxon>
        <taxon>Palaeoheterodonta</taxon>
        <taxon>Unionida</taxon>
        <taxon>Unionoidea</taxon>
        <taxon>Unionidae</taxon>
        <taxon>Ambleminae</taxon>
        <taxon>Lampsilini</taxon>
        <taxon>Potamilus</taxon>
    </lineage>
</organism>
<feature type="domain" description="Saposin B-type" evidence="3">
    <location>
        <begin position="41"/>
        <end position="129"/>
    </location>
</feature>
<keyword evidence="5" id="KW-1185">Reference proteome</keyword>
<name>A0AAE0W1P8_9BIVA</name>
<feature type="signal peptide" evidence="2">
    <location>
        <begin position="1"/>
        <end position="18"/>
    </location>
</feature>
<dbReference type="Proteomes" id="UP001195483">
    <property type="component" value="Unassembled WGS sequence"/>
</dbReference>
<keyword evidence="1" id="KW-1015">Disulfide bond</keyword>
<dbReference type="PROSITE" id="PS50015">
    <property type="entry name" value="SAP_B"/>
    <property type="match status" value="1"/>
</dbReference>
<evidence type="ECO:0000256" key="2">
    <source>
        <dbReference type="SAM" id="SignalP"/>
    </source>
</evidence>
<evidence type="ECO:0000313" key="5">
    <source>
        <dbReference type="Proteomes" id="UP001195483"/>
    </source>
</evidence>
<dbReference type="InterPro" id="IPR008139">
    <property type="entry name" value="SaposinB_dom"/>
</dbReference>
<accession>A0AAE0W1P8</accession>
<comment type="caution">
    <text evidence="4">The sequence shown here is derived from an EMBL/GenBank/DDBJ whole genome shotgun (WGS) entry which is preliminary data.</text>
</comment>
<reference evidence="4" key="3">
    <citation type="submission" date="2023-05" db="EMBL/GenBank/DDBJ databases">
        <authorList>
            <person name="Smith C.H."/>
        </authorList>
    </citation>
    <scope>NUCLEOTIDE SEQUENCE</scope>
    <source>
        <strain evidence="4">CHS0354</strain>
        <tissue evidence="4">Mantle</tissue>
    </source>
</reference>
<dbReference type="EMBL" id="JAEAOA010001763">
    <property type="protein sequence ID" value="KAK3597884.1"/>
    <property type="molecule type" value="Genomic_DNA"/>
</dbReference>
<sequence length="254" mass="27643">MKVFAAVTCVLLATHTFAVHLQLTRGQKSFLKLVAKELEKPLDLCPICIQFTDQTIDILLNIILNSGIIGSCEILCTALEEKTGSKAIGAVCNILCDVVGIEEFIKLIDKADLDPIYFCELLKTCPINDNGDAHVTVFNVVPKTGPQGVFNIALTYESKNGTGTGEIVIDIETVDKIPVSTAFLNELKPKGIYNVPVELKAEPDPDCDPTQGPCEQWLPGQYTVKVAVCNGECGSKHPHSQIYDEKSTTFTITE</sequence>
<reference evidence="4" key="2">
    <citation type="journal article" date="2021" name="Genome Biol. Evol.">
        <title>Developing a high-quality reference genome for a parasitic bivalve with doubly uniparental inheritance (Bivalvia: Unionida).</title>
        <authorList>
            <person name="Smith C.H."/>
        </authorList>
    </citation>
    <scope>NUCLEOTIDE SEQUENCE</scope>
    <source>
        <strain evidence="4">CHS0354</strain>
        <tissue evidence="4">Mantle</tissue>
    </source>
</reference>
<evidence type="ECO:0000313" key="4">
    <source>
        <dbReference type="EMBL" id="KAK3597884.1"/>
    </source>
</evidence>
<proteinExistence type="predicted"/>
<gene>
    <name evidence="4" type="ORF">CHS0354_029466</name>
</gene>
<evidence type="ECO:0000256" key="1">
    <source>
        <dbReference type="ARBA" id="ARBA00023157"/>
    </source>
</evidence>
<keyword evidence="2" id="KW-0732">Signal</keyword>
<feature type="chain" id="PRO_5042181293" description="Saposin B-type domain-containing protein" evidence="2">
    <location>
        <begin position="19"/>
        <end position="254"/>
    </location>
</feature>